<accession>A0A1I3E4M4</accession>
<evidence type="ECO:0000256" key="1">
    <source>
        <dbReference type="ARBA" id="ARBA00023125"/>
    </source>
</evidence>
<evidence type="ECO:0000256" key="3">
    <source>
        <dbReference type="SAM" id="MobiDB-lite"/>
    </source>
</evidence>
<dbReference type="PRINTS" id="PR00455">
    <property type="entry name" value="HTHTETR"/>
</dbReference>
<feature type="DNA-binding region" description="H-T-H motif" evidence="2">
    <location>
        <begin position="64"/>
        <end position="83"/>
    </location>
</feature>
<dbReference type="SUPFAM" id="SSF48498">
    <property type="entry name" value="Tetracyclin repressor-like, C-terminal domain"/>
    <property type="match status" value="1"/>
</dbReference>
<dbReference type="Gene3D" id="1.10.357.10">
    <property type="entry name" value="Tetracycline Repressor, domain 2"/>
    <property type="match status" value="1"/>
</dbReference>
<dbReference type="GO" id="GO:0003700">
    <property type="term" value="F:DNA-binding transcription factor activity"/>
    <property type="evidence" value="ECO:0007669"/>
    <property type="project" value="TreeGrafter"/>
</dbReference>
<dbReference type="Proteomes" id="UP000199548">
    <property type="component" value="Unassembled WGS sequence"/>
</dbReference>
<dbReference type="InterPro" id="IPR041586">
    <property type="entry name" value="PsrA_TetR_C"/>
</dbReference>
<evidence type="ECO:0000313" key="5">
    <source>
        <dbReference type="EMBL" id="SFH93641.1"/>
    </source>
</evidence>
<organism evidence="5 6">
    <name type="scientific">Paraburkholderia megapolitana</name>
    <dbReference type="NCBI Taxonomy" id="420953"/>
    <lineage>
        <taxon>Bacteria</taxon>
        <taxon>Pseudomonadati</taxon>
        <taxon>Pseudomonadota</taxon>
        <taxon>Betaproteobacteria</taxon>
        <taxon>Burkholderiales</taxon>
        <taxon>Burkholderiaceae</taxon>
        <taxon>Paraburkholderia</taxon>
    </lineage>
</organism>
<dbReference type="InterPro" id="IPR036271">
    <property type="entry name" value="Tet_transcr_reg_TetR-rel_C_sf"/>
</dbReference>
<dbReference type="EMBL" id="FOQU01000001">
    <property type="protein sequence ID" value="SFH93641.1"/>
    <property type="molecule type" value="Genomic_DNA"/>
</dbReference>
<dbReference type="PANTHER" id="PTHR30055">
    <property type="entry name" value="HTH-TYPE TRANSCRIPTIONAL REGULATOR RUTR"/>
    <property type="match status" value="1"/>
</dbReference>
<evidence type="ECO:0000313" key="6">
    <source>
        <dbReference type="Proteomes" id="UP000199548"/>
    </source>
</evidence>
<dbReference type="Pfam" id="PF00440">
    <property type="entry name" value="TetR_N"/>
    <property type="match status" value="1"/>
</dbReference>
<proteinExistence type="predicted"/>
<dbReference type="AlphaFoldDB" id="A0A1I3E4M4"/>
<evidence type="ECO:0000259" key="4">
    <source>
        <dbReference type="PROSITE" id="PS50977"/>
    </source>
</evidence>
<name>A0A1I3E4M4_9BURK</name>
<protein>
    <submittedName>
        <fullName evidence="5">Transcriptional regulator, TetR family</fullName>
    </submittedName>
</protein>
<dbReference type="RefSeq" id="WP_091007333.1">
    <property type="nucleotide sequence ID" value="NZ_CP041743.1"/>
</dbReference>
<dbReference type="GO" id="GO:0000976">
    <property type="term" value="F:transcription cis-regulatory region binding"/>
    <property type="evidence" value="ECO:0007669"/>
    <property type="project" value="TreeGrafter"/>
</dbReference>
<dbReference type="InterPro" id="IPR050109">
    <property type="entry name" value="HTH-type_TetR-like_transc_reg"/>
</dbReference>
<dbReference type="Pfam" id="PF17939">
    <property type="entry name" value="TetR_C_30"/>
    <property type="match status" value="1"/>
</dbReference>
<dbReference type="PROSITE" id="PS50977">
    <property type="entry name" value="HTH_TETR_2"/>
    <property type="match status" value="1"/>
</dbReference>
<evidence type="ECO:0000256" key="2">
    <source>
        <dbReference type="PROSITE-ProRule" id="PRU00335"/>
    </source>
</evidence>
<feature type="region of interest" description="Disordered" evidence="3">
    <location>
        <begin position="1"/>
        <end position="41"/>
    </location>
</feature>
<sequence>MANRPRLQADTATRRKPPARKPSAGAKPHRSVIPAEEASRPDRRAEILRSAEILVAQHGYHAVSVRDIAAHAGVPFALVGYYFGKKNELLKTMFEHRKPYITERMTRMREVDTSRDNPQAVEDIVRAWAEPVVALRADEDGESFSVLVARTMWEPGEEASAIQQEYYDPLATLFIDVMCKALPGTKRDTVVWGYEFALGALLMLVADRRVERLSKHGATWGDPKQCERLIRFLTEGFLSMAKK</sequence>
<dbReference type="InterPro" id="IPR009057">
    <property type="entry name" value="Homeodomain-like_sf"/>
</dbReference>
<keyword evidence="1 2" id="KW-0238">DNA-binding</keyword>
<feature type="domain" description="HTH tetR-type" evidence="4">
    <location>
        <begin position="41"/>
        <end position="101"/>
    </location>
</feature>
<reference evidence="5 6" key="1">
    <citation type="submission" date="2016-10" db="EMBL/GenBank/DDBJ databases">
        <authorList>
            <person name="de Groot N.N."/>
        </authorList>
    </citation>
    <scope>NUCLEOTIDE SEQUENCE [LARGE SCALE GENOMIC DNA]</scope>
    <source>
        <strain evidence="5 6">LMG 23650</strain>
    </source>
</reference>
<dbReference type="OrthoDB" id="2356263at2"/>
<keyword evidence="6" id="KW-1185">Reference proteome</keyword>
<dbReference type="SUPFAM" id="SSF46689">
    <property type="entry name" value="Homeodomain-like"/>
    <property type="match status" value="1"/>
</dbReference>
<dbReference type="InterPro" id="IPR001647">
    <property type="entry name" value="HTH_TetR"/>
</dbReference>
<dbReference type="PANTHER" id="PTHR30055:SF235">
    <property type="entry name" value="TRANSCRIPTIONAL REGULATORY PROTEIN"/>
    <property type="match status" value="1"/>
</dbReference>
<gene>
    <name evidence="5" type="ORF">SAMN05192543_101671</name>
</gene>
<dbReference type="STRING" id="420953.SAMN05192543_101671"/>